<sequence length="116" mass="12456">MLGPSRSTRSVTISISPDSVCRCTSARRSWGAHWDDSQKTHTPHALQLTTTLNGAEYMITPVLIKAVGRLPHDRDLGLLGEKHGGGKVAAALTYAIPDIKGMTERVAALELPPICI</sequence>
<protein>
    <recommendedName>
        <fullName evidence="1">DUF7437 domain-containing protein</fullName>
    </recommendedName>
</protein>
<keyword evidence="3" id="KW-1185">Reference proteome</keyword>
<proteinExistence type="predicted"/>
<name>A0A8U0A8X5_9EURY</name>
<dbReference type="InterPro" id="IPR055860">
    <property type="entry name" value="DUF7437"/>
</dbReference>
<keyword evidence="2" id="KW-0614">Plasmid</keyword>
<geneLocation type="plasmid" evidence="2 3">
    <name>unnamed1</name>
</geneLocation>
<organism evidence="2 3">
    <name type="scientific">Halocatena salina</name>
    <dbReference type="NCBI Taxonomy" id="2934340"/>
    <lineage>
        <taxon>Archaea</taxon>
        <taxon>Methanobacteriati</taxon>
        <taxon>Methanobacteriota</taxon>
        <taxon>Stenosarchaea group</taxon>
        <taxon>Halobacteria</taxon>
        <taxon>Halobacteriales</taxon>
        <taxon>Natronomonadaceae</taxon>
        <taxon>Halocatena</taxon>
    </lineage>
</organism>
<dbReference type="Proteomes" id="UP000831768">
    <property type="component" value="Plasmid unnamed1"/>
</dbReference>
<reference evidence="2" key="1">
    <citation type="submission" date="2022-04" db="EMBL/GenBank/DDBJ databases">
        <title>Halocatena sp. nov., isolated from a salt lake.</title>
        <authorList>
            <person name="Cui H.-L."/>
        </authorList>
    </citation>
    <scope>NUCLEOTIDE SEQUENCE</scope>
    <source>
        <strain evidence="2">AD-1</strain>
        <plasmid evidence="2">unnamed1</plasmid>
    </source>
</reference>
<gene>
    <name evidence="2" type="ORF">MW046_13600</name>
</gene>
<dbReference type="AlphaFoldDB" id="A0A8U0A8X5"/>
<dbReference type="GeneID" id="71929101"/>
<evidence type="ECO:0000313" key="2">
    <source>
        <dbReference type="EMBL" id="UPM44473.1"/>
    </source>
</evidence>
<dbReference type="EMBL" id="CP096020">
    <property type="protein sequence ID" value="UPM44473.1"/>
    <property type="molecule type" value="Genomic_DNA"/>
</dbReference>
<accession>A0A8U0A8X5</accession>
<dbReference type="RefSeq" id="WP_247995127.1">
    <property type="nucleotide sequence ID" value="NZ_CP096020.1"/>
</dbReference>
<evidence type="ECO:0000259" key="1">
    <source>
        <dbReference type="Pfam" id="PF24218"/>
    </source>
</evidence>
<dbReference type="Pfam" id="PF24218">
    <property type="entry name" value="DUF7437"/>
    <property type="match status" value="1"/>
</dbReference>
<feature type="domain" description="DUF7437" evidence="1">
    <location>
        <begin position="72"/>
        <end position="111"/>
    </location>
</feature>
<evidence type="ECO:0000313" key="3">
    <source>
        <dbReference type="Proteomes" id="UP000831768"/>
    </source>
</evidence>
<dbReference type="KEGG" id="haad:MW046_13600"/>